<dbReference type="Proteomes" id="UP000029499">
    <property type="component" value="Chromosome"/>
</dbReference>
<dbReference type="Gene3D" id="3.40.50.450">
    <property type="match status" value="1"/>
</dbReference>
<keyword evidence="5" id="KW-1185">Reference proteome</keyword>
<dbReference type="InterPro" id="IPR041614">
    <property type="entry name" value="DprA_WH"/>
</dbReference>
<dbReference type="Pfam" id="PF17782">
    <property type="entry name" value="WHD_DprA"/>
    <property type="match status" value="1"/>
</dbReference>
<dbReference type="Gene3D" id="1.10.10.10">
    <property type="entry name" value="Winged helix-like DNA-binding domain superfamily/Winged helix DNA-binding domain"/>
    <property type="match status" value="1"/>
</dbReference>
<evidence type="ECO:0000313" key="5">
    <source>
        <dbReference type="Proteomes" id="UP000029499"/>
    </source>
</evidence>
<protein>
    <submittedName>
        <fullName evidence="4">DNA processing protein DprA</fullName>
    </submittedName>
</protein>
<dbReference type="InterPro" id="IPR057666">
    <property type="entry name" value="DrpA_SLOG"/>
</dbReference>
<dbReference type="InterPro" id="IPR036388">
    <property type="entry name" value="WH-like_DNA-bd_sf"/>
</dbReference>
<dbReference type="SUPFAM" id="SSF102405">
    <property type="entry name" value="MCP/YpsA-like"/>
    <property type="match status" value="1"/>
</dbReference>
<reference evidence="4 5" key="1">
    <citation type="journal article" date="2015" name="J. Biotechnol.">
        <title>Complete genome sequence of Pseudomonas rhizosphaerae IH5T (=DSM 16299T), a phosphate-solubilizing rhizobacterium for bacterial biofertilizer.</title>
        <authorList>
            <person name="Kwak Y."/>
            <person name="Jung B.K."/>
            <person name="Shin J.H."/>
        </authorList>
    </citation>
    <scope>NUCLEOTIDE SEQUENCE [LARGE SCALE GENOMIC DNA]</scope>
    <source>
        <strain evidence="4">DSM 16299</strain>
    </source>
</reference>
<organism evidence="4 5">
    <name type="scientific">Pseudomonas rhizosphaerae</name>
    <dbReference type="NCBI Taxonomy" id="216142"/>
    <lineage>
        <taxon>Bacteria</taxon>
        <taxon>Pseudomonadati</taxon>
        <taxon>Pseudomonadota</taxon>
        <taxon>Gammaproteobacteria</taxon>
        <taxon>Pseudomonadales</taxon>
        <taxon>Pseudomonadaceae</taxon>
        <taxon>Pseudomonas</taxon>
    </lineage>
</organism>
<sequence>MPLFDTNPYTCSELEARLRLQLLPDIGSQRFHTLVAHFGSARSALDASVAQWRGAGCSDASAQARRDPAIHRDAAAAMTWLEHPHQHLLMWDQPDYPALLKEIADPPPLLFVRGDPSVLEKPQVAVVGSRRASPPGLDNARAFSRSLAGAGFTITSGLALGVDGAAHQGALDVGGHTVGVLGTGLEKLYPQKHRALAQAIVEAGGALVSEFPLHAQAQPGNFPRRNRIISGLSLGVLVIEASPASGSLITARLAAEHGREVWALPGSIHHPGARGCHQLIRDGAQLVETIDHILEGLQGWQRLPPASSPAPQRSQDPLLAALVAAAHTTEGLAIALGWPLPRVMAQLTELELQGRVVSQAGRWFARAS</sequence>
<dbReference type="Pfam" id="PF02481">
    <property type="entry name" value="DNA_processg_A"/>
    <property type="match status" value="1"/>
</dbReference>
<dbReference type="PANTHER" id="PTHR43022:SF1">
    <property type="entry name" value="PROTEIN SMF"/>
    <property type="match status" value="1"/>
</dbReference>
<gene>
    <name evidence="4" type="ORF">LT40_16220</name>
</gene>
<name>A0A089YQW6_9PSED</name>
<dbReference type="PANTHER" id="PTHR43022">
    <property type="entry name" value="PROTEIN SMF"/>
    <property type="match status" value="1"/>
</dbReference>
<evidence type="ECO:0000259" key="3">
    <source>
        <dbReference type="Pfam" id="PF17782"/>
    </source>
</evidence>
<feature type="domain" description="DprA winged helix" evidence="3">
    <location>
        <begin position="304"/>
        <end position="361"/>
    </location>
</feature>
<dbReference type="KEGG" id="prh:LT40_16220"/>
<comment type="similarity">
    <text evidence="1">Belongs to the DprA/Smf family.</text>
</comment>
<dbReference type="AlphaFoldDB" id="A0A089YQW6"/>
<dbReference type="InterPro" id="IPR003488">
    <property type="entry name" value="DprA"/>
</dbReference>
<dbReference type="HOGENOM" id="CLU_029601_1_1_6"/>
<feature type="domain" description="Smf/DprA SLOG" evidence="2">
    <location>
        <begin position="88"/>
        <end position="297"/>
    </location>
</feature>
<proteinExistence type="inferred from homology"/>
<dbReference type="OrthoDB" id="9785707at2"/>
<dbReference type="EMBL" id="CP009533">
    <property type="protein sequence ID" value="AIS18843.1"/>
    <property type="molecule type" value="Genomic_DNA"/>
</dbReference>
<dbReference type="Pfam" id="PF21102">
    <property type="entry name" value="DprA_N"/>
    <property type="match status" value="1"/>
</dbReference>
<evidence type="ECO:0000259" key="2">
    <source>
        <dbReference type="Pfam" id="PF02481"/>
    </source>
</evidence>
<evidence type="ECO:0000313" key="4">
    <source>
        <dbReference type="EMBL" id="AIS18843.1"/>
    </source>
</evidence>
<accession>A0A089YQW6</accession>
<dbReference type="RefSeq" id="WP_043191983.1">
    <property type="nucleotide sequence ID" value="NZ_CP009533.1"/>
</dbReference>
<dbReference type="NCBIfam" id="TIGR00732">
    <property type="entry name" value="dprA"/>
    <property type="match status" value="1"/>
</dbReference>
<dbReference type="GO" id="GO:0009294">
    <property type="term" value="P:DNA-mediated transformation"/>
    <property type="evidence" value="ECO:0007669"/>
    <property type="project" value="InterPro"/>
</dbReference>
<evidence type="ECO:0000256" key="1">
    <source>
        <dbReference type="ARBA" id="ARBA00006525"/>
    </source>
</evidence>
<dbReference type="STRING" id="216142.LT40_16220"/>
<dbReference type="eggNOG" id="COG0758">
    <property type="taxonomic scope" value="Bacteria"/>
</dbReference>